<gene>
    <name evidence="5" type="ORF">POTOM_031589</name>
</gene>
<dbReference type="InterPro" id="IPR046848">
    <property type="entry name" value="E_motif"/>
</dbReference>
<dbReference type="NCBIfam" id="TIGR00756">
    <property type="entry name" value="PPR"/>
    <property type="match status" value="1"/>
</dbReference>
<dbReference type="GO" id="GO:0003723">
    <property type="term" value="F:RNA binding"/>
    <property type="evidence" value="ECO:0007669"/>
    <property type="project" value="InterPro"/>
</dbReference>
<dbReference type="Pfam" id="PF14432">
    <property type="entry name" value="DYW_deaminase"/>
    <property type="match status" value="1"/>
</dbReference>
<feature type="repeat" description="PPR" evidence="2">
    <location>
        <begin position="82"/>
        <end position="116"/>
    </location>
</feature>
<proteinExistence type="inferred from homology"/>
<dbReference type="Proteomes" id="UP000886885">
    <property type="component" value="Chromosome 8D"/>
</dbReference>
<dbReference type="InterPro" id="IPR002885">
    <property type="entry name" value="PPR_rpt"/>
</dbReference>
<dbReference type="PANTHER" id="PTHR47926">
    <property type="entry name" value="PENTATRICOPEPTIDE REPEAT-CONTAINING PROTEIN"/>
    <property type="match status" value="1"/>
</dbReference>
<accession>A0A8X7Z7Z9</accession>
<evidence type="ECO:0000259" key="4">
    <source>
        <dbReference type="Pfam" id="PF14432"/>
    </source>
</evidence>
<evidence type="ECO:0000313" key="6">
    <source>
        <dbReference type="Proteomes" id="UP000886885"/>
    </source>
</evidence>
<feature type="signal peptide" evidence="3">
    <location>
        <begin position="1"/>
        <end position="26"/>
    </location>
</feature>
<evidence type="ECO:0000256" key="3">
    <source>
        <dbReference type="SAM" id="SignalP"/>
    </source>
</evidence>
<dbReference type="AlphaFoldDB" id="A0A8X7Z7Z9"/>
<keyword evidence="3" id="KW-0732">Signal</keyword>
<evidence type="ECO:0000256" key="1">
    <source>
        <dbReference type="ARBA" id="ARBA00006643"/>
    </source>
</evidence>
<dbReference type="OrthoDB" id="185373at2759"/>
<dbReference type="InterPro" id="IPR032867">
    <property type="entry name" value="DYW_dom"/>
</dbReference>
<dbReference type="GO" id="GO:0009451">
    <property type="term" value="P:RNA modification"/>
    <property type="evidence" value="ECO:0007669"/>
    <property type="project" value="InterPro"/>
</dbReference>
<protein>
    <recommendedName>
        <fullName evidence="4">DYW domain-containing protein</fullName>
    </recommendedName>
</protein>
<dbReference type="InterPro" id="IPR046960">
    <property type="entry name" value="PPR_At4g14850-like_plant"/>
</dbReference>
<dbReference type="PROSITE" id="PS51375">
    <property type="entry name" value="PPR"/>
    <property type="match status" value="1"/>
</dbReference>
<feature type="domain" description="DYW" evidence="4">
    <location>
        <begin position="231"/>
        <end position="272"/>
    </location>
</feature>
<name>A0A8X7Z7Z9_POPTO</name>
<comment type="similarity">
    <text evidence="1">Belongs to the PPR family. PCMP-H subfamily.</text>
</comment>
<dbReference type="GO" id="GO:0008270">
    <property type="term" value="F:zinc ion binding"/>
    <property type="evidence" value="ECO:0007669"/>
    <property type="project" value="InterPro"/>
</dbReference>
<evidence type="ECO:0000313" key="5">
    <source>
        <dbReference type="EMBL" id="KAG6764131.1"/>
    </source>
</evidence>
<keyword evidence="6" id="KW-1185">Reference proteome</keyword>
<dbReference type="EMBL" id="JAAWWB010000016">
    <property type="protein sequence ID" value="KAG6764131.1"/>
    <property type="molecule type" value="Genomic_DNA"/>
</dbReference>
<feature type="chain" id="PRO_5036483845" description="DYW domain-containing protein" evidence="3">
    <location>
        <begin position="27"/>
        <end position="275"/>
    </location>
</feature>
<evidence type="ECO:0000256" key="2">
    <source>
        <dbReference type="PROSITE-ProRule" id="PRU00708"/>
    </source>
</evidence>
<reference evidence="5" key="1">
    <citation type="journal article" date="2020" name="bioRxiv">
        <title>Hybrid origin of Populus tomentosa Carr. identified through genome sequencing and phylogenomic analysis.</title>
        <authorList>
            <person name="An X."/>
            <person name="Gao K."/>
            <person name="Chen Z."/>
            <person name="Li J."/>
            <person name="Yang X."/>
            <person name="Yang X."/>
            <person name="Zhou J."/>
            <person name="Guo T."/>
            <person name="Zhao T."/>
            <person name="Huang S."/>
            <person name="Miao D."/>
            <person name="Khan W.U."/>
            <person name="Rao P."/>
            <person name="Ye M."/>
            <person name="Lei B."/>
            <person name="Liao W."/>
            <person name="Wang J."/>
            <person name="Ji L."/>
            <person name="Li Y."/>
            <person name="Guo B."/>
            <person name="Mustafa N.S."/>
            <person name="Li S."/>
            <person name="Yun Q."/>
            <person name="Keller S.R."/>
            <person name="Mao J."/>
            <person name="Zhang R."/>
            <person name="Strauss S.H."/>
        </authorList>
    </citation>
    <scope>NUCLEOTIDE SEQUENCE</scope>
    <source>
        <strain evidence="5">GM15</strain>
        <tissue evidence="5">Leaf</tissue>
    </source>
</reference>
<dbReference type="Pfam" id="PF13041">
    <property type="entry name" value="PPR_2"/>
    <property type="match status" value="1"/>
</dbReference>
<organism evidence="5 6">
    <name type="scientific">Populus tomentosa</name>
    <name type="common">Chinese white poplar</name>
    <dbReference type="NCBI Taxonomy" id="118781"/>
    <lineage>
        <taxon>Eukaryota</taxon>
        <taxon>Viridiplantae</taxon>
        <taxon>Streptophyta</taxon>
        <taxon>Embryophyta</taxon>
        <taxon>Tracheophyta</taxon>
        <taxon>Spermatophyta</taxon>
        <taxon>Magnoliopsida</taxon>
        <taxon>eudicotyledons</taxon>
        <taxon>Gunneridae</taxon>
        <taxon>Pentapetalae</taxon>
        <taxon>rosids</taxon>
        <taxon>fabids</taxon>
        <taxon>Malpighiales</taxon>
        <taxon>Salicaceae</taxon>
        <taxon>Saliceae</taxon>
        <taxon>Populus</taxon>
    </lineage>
</organism>
<sequence>MLLQLGMNITTMSLLVVLLLTCIAEAGKRMTYKNVASGIAMLVGFGQKGFSKEAVRALITSYGKRESTEDSNQLFNEKNFRDEISWTALISGYAPSGKANETVDLFERMLAQGLKPDAVTFIAVLSACSRPGLVLSGERKTEGLNKPKVLSGLPMQGNEEIRKLAAESLQELEPQNPAGYILLSSIYAAKGKWSDVARLRRGMREKGMTSKVPFLINAELEKLNQKMIEEGYVPDASSVLHDVKDLEKIKMLNHHSEKLAIAFGLLFVPRGLPYE</sequence>
<dbReference type="PANTHER" id="PTHR47926:SF511">
    <property type="entry name" value="PENTATRICOPEPTIDE REPEAT-CONTAINING PROTEIN"/>
    <property type="match status" value="1"/>
</dbReference>
<comment type="caution">
    <text evidence="5">The sequence shown here is derived from an EMBL/GenBank/DDBJ whole genome shotgun (WGS) entry which is preliminary data.</text>
</comment>
<dbReference type="Pfam" id="PF20431">
    <property type="entry name" value="E_motif"/>
    <property type="match status" value="1"/>
</dbReference>